<dbReference type="InterPro" id="IPR000644">
    <property type="entry name" value="CBS_dom"/>
</dbReference>
<dbReference type="Pfam" id="PF00478">
    <property type="entry name" value="IMPDH"/>
    <property type="match status" value="1"/>
</dbReference>
<dbReference type="EC" id="1.1.1.205" evidence="17"/>
<reference evidence="19" key="1">
    <citation type="submission" date="2025-08" db="UniProtKB">
        <authorList>
            <consortium name="Ensembl"/>
        </authorList>
    </citation>
    <scope>IDENTIFICATION</scope>
</reference>
<dbReference type="InterPro" id="IPR001093">
    <property type="entry name" value="IMP_DH_GMPRt"/>
</dbReference>
<evidence type="ECO:0000313" key="20">
    <source>
        <dbReference type="Proteomes" id="UP000694408"/>
    </source>
</evidence>
<dbReference type="UniPathway" id="UPA00601">
    <property type="reaction ID" value="UER00295"/>
</dbReference>
<dbReference type="GO" id="GO:0006183">
    <property type="term" value="P:GTP biosynthetic process"/>
    <property type="evidence" value="ECO:0007669"/>
    <property type="project" value="TreeGrafter"/>
</dbReference>
<dbReference type="AlphaFoldDB" id="A0A8C5NMB9"/>
<dbReference type="Gene3D" id="3.20.20.70">
    <property type="entry name" value="Aldolase class I"/>
    <property type="match status" value="1"/>
</dbReference>
<keyword evidence="20" id="KW-1185">Reference proteome</keyword>
<evidence type="ECO:0000256" key="14">
    <source>
        <dbReference type="ARBA" id="ARBA00046101"/>
    </source>
</evidence>
<keyword evidence="6 17" id="KW-0332">GMP biosynthesis</keyword>
<keyword evidence="5" id="KW-0677">Repeat</keyword>
<comment type="catalytic activity">
    <reaction evidence="15 17">
        <text>IMP + NAD(+) + H2O = XMP + NADH + H(+)</text>
        <dbReference type="Rhea" id="RHEA:11708"/>
        <dbReference type="ChEBI" id="CHEBI:15377"/>
        <dbReference type="ChEBI" id="CHEBI:15378"/>
        <dbReference type="ChEBI" id="CHEBI:57464"/>
        <dbReference type="ChEBI" id="CHEBI:57540"/>
        <dbReference type="ChEBI" id="CHEBI:57945"/>
        <dbReference type="ChEBI" id="CHEBI:58053"/>
        <dbReference type="EC" id="1.1.1.205"/>
    </reaction>
</comment>
<keyword evidence="10 17" id="KW-0520">NAD</keyword>
<dbReference type="SUPFAM" id="SSF54631">
    <property type="entry name" value="CBS-domain pair"/>
    <property type="match status" value="1"/>
</dbReference>
<dbReference type="SMART" id="SM00116">
    <property type="entry name" value="CBS"/>
    <property type="match status" value="2"/>
</dbReference>
<evidence type="ECO:0000259" key="18">
    <source>
        <dbReference type="PROSITE" id="PS51371"/>
    </source>
</evidence>
<dbReference type="SUPFAM" id="SSF51412">
    <property type="entry name" value="Inosine monophosphate dehydrogenase (IMPDH)"/>
    <property type="match status" value="1"/>
</dbReference>
<dbReference type="PROSITE" id="PS51371">
    <property type="entry name" value="CBS"/>
    <property type="match status" value="2"/>
</dbReference>
<comment type="function">
    <text evidence="14">Catalyzes the conversion of inosine 5'-phosphate (IMP) to xanthosine 5'-phosphate (XMP), the first committed and rate-limiting step in the de novo synthesis of guanine nucleotides, and therefore plays an important role in the regulation of cell growth. Could also have a single-stranded nucleic acid-binding activity and could play a role in RNA and/or DNA metabolism. It may also have a role in the development of malignancy and the growth progression of some tumors.</text>
</comment>
<keyword evidence="3" id="KW-0963">Cytoplasm</keyword>
<proteinExistence type="predicted"/>
<keyword evidence="11 16" id="KW-0129">CBS domain</keyword>
<dbReference type="GO" id="GO:0005634">
    <property type="term" value="C:nucleus"/>
    <property type="evidence" value="ECO:0007669"/>
    <property type="project" value="UniProtKB-SubCell"/>
</dbReference>
<dbReference type="NCBIfam" id="TIGR01302">
    <property type="entry name" value="IMP_dehydrog"/>
    <property type="match status" value="1"/>
</dbReference>
<dbReference type="Proteomes" id="UP000694408">
    <property type="component" value="Unplaced"/>
</dbReference>
<name>A0A8C5NMB9_JUNHY</name>
<evidence type="ECO:0000256" key="11">
    <source>
        <dbReference type="ARBA" id="ARBA00023122"/>
    </source>
</evidence>
<evidence type="ECO:0000256" key="9">
    <source>
        <dbReference type="ARBA" id="ARBA00023002"/>
    </source>
</evidence>
<keyword evidence="9" id="KW-0560">Oxidoreductase</keyword>
<keyword evidence="8 17" id="KW-0630">Potassium</keyword>
<evidence type="ECO:0000256" key="1">
    <source>
        <dbReference type="ARBA" id="ARBA00004123"/>
    </source>
</evidence>
<dbReference type="GO" id="GO:0003938">
    <property type="term" value="F:IMP dehydrogenase activity"/>
    <property type="evidence" value="ECO:0007669"/>
    <property type="project" value="UniProtKB-EC"/>
</dbReference>
<comment type="subcellular location">
    <subcellularLocation>
        <location evidence="2">Cytoplasm</location>
        <location evidence="2">Cytosol</location>
    </subcellularLocation>
    <subcellularLocation>
        <location evidence="1">Nucleus</location>
    </subcellularLocation>
</comment>
<sequence length="664" mass="71886">MDPAARPEYRTATMTRCHRAEDVRARCREAAQEVLRATAVPVVCPVCARCRPAQRRPGAAAVLLRSRALRGARGRCRLWPYRRRSVHAVAGRAQRVPPGGRWGARALGVAGRARGGAMADYLISGGTGYVPDDGLTAQQLFSCGDGLTYNDFLILPGYIDFTADQVDLTSALTKRITLKTPLVSSPMDTVTEASMAIAMALTGGIGFIHHNCTPEFQANEVRKVKKYEQGFITDPVVLSPNDRVRDVFEAKARHGFCGIPITDNGKMGGKLVGIISSRDIDFLKESEHDLPLGEIMTKREDLVVAPAGVMLKEANEILQRSKKGKLPIVNEDDELVAIIARTDLKKNRDYPLASKDSKKQLLCGAAIGTHEDDKYRLDLLVQAGVDAVVLDSSQGNSIFQINMIKYIKEKYPNLQVIGGNVVTAAQAKNLIDAGVDALRVGMGSGSICITQEVLACGRPQATAVYKVSEYARRFGVPVIADGGIQTVGHIAKALALGASTGEHTGQSPRRCFHMAPHWARGLYLQVVGGMGLQPVLCPGTLRGFAATAADVLFLVISCASDDGLSPGCHHGGPRRVLLLGWHQAEEIPRHGLPRCHGQELGQPESVFQVRDGALGQQIKLLGFLCFTNTLDLCFHAVRQTKLKWPRGSPVQYKTKALSINSFHT</sequence>
<evidence type="ECO:0000256" key="8">
    <source>
        <dbReference type="ARBA" id="ARBA00022958"/>
    </source>
</evidence>
<dbReference type="PANTHER" id="PTHR11911:SF121">
    <property type="entry name" value="INOSINE-5'-MONOPHOSPHATE DEHYDROGENASE 2"/>
    <property type="match status" value="1"/>
</dbReference>
<dbReference type="InterPro" id="IPR005990">
    <property type="entry name" value="IMP_DH"/>
</dbReference>
<evidence type="ECO:0000256" key="16">
    <source>
        <dbReference type="PROSITE-ProRule" id="PRU00703"/>
    </source>
</evidence>
<dbReference type="InterPro" id="IPR015875">
    <property type="entry name" value="IMP_DH/GMP_Rdtase_CS"/>
</dbReference>
<dbReference type="PROSITE" id="PS00487">
    <property type="entry name" value="IMP_DH_GMP_RED"/>
    <property type="match status" value="1"/>
</dbReference>
<keyword evidence="4 17" id="KW-0479">Metal-binding</keyword>
<dbReference type="InterPro" id="IPR013785">
    <property type="entry name" value="Aldolase_TIM"/>
</dbReference>
<evidence type="ECO:0000256" key="17">
    <source>
        <dbReference type="RuleBase" id="RU003928"/>
    </source>
</evidence>
<dbReference type="CDD" id="cd00381">
    <property type="entry name" value="IMPDH"/>
    <property type="match status" value="1"/>
</dbReference>
<dbReference type="GO" id="GO:0006177">
    <property type="term" value="P:GMP biosynthetic process"/>
    <property type="evidence" value="ECO:0007669"/>
    <property type="project" value="UniProtKB-KW"/>
</dbReference>
<evidence type="ECO:0000256" key="4">
    <source>
        <dbReference type="ARBA" id="ARBA00022723"/>
    </source>
</evidence>
<organism evidence="19 20">
    <name type="scientific">Junco hyemalis</name>
    <name type="common">Dark-eyed junco</name>
    <dbReference type="NCBI Taxonomy" id="40217"/>
    <lineage>
        <taxon>Eukaryota</taxon>
        <taxon>Metazoa</taxon>
        <taxon>Chordata</taxon>
        <taxon>Craniata</taxon>
        <taxon>Vertebrata</taxon>
        <taxon>Euteleostomi</taxon>
        <taxon>Archelosauria</taxon>
        <taxon>Archosauria</taxon>
        <taxon>Dinosauria</taxon>
        <taxon>Saurischia</taxon>
        <taxon>Theropoda</taxon>
        <taxon>Coelurosauria</taxon>
        <taxon>Aves</taxon>
        <taxon>Neognathae</taxon>
        <taxon>Neoaves</taxon>
        <taxon>Telluraves</taxon>
        <taxon>Australaves</taxon>
        <taxon>Passeriformes</taxon>
        <taxon>Passerellidae</taxon>
        <taxon>Junco</taxon>
    </lineage>
</organism>
<feature type="domain" description="CBS" evidence="18">
    <location>
        <begin position="296"/>
        <end position="354"/>
    </location>
</feature>
<dbReference type="GO" id="GO:0005829">
    <property type="term" value="C:cytosol"/>
    <property type="evidence" value="ECO:0007669"/>
    <property type="project" value="UniProtKB-SubCell"/>
</dbReference>
<keyword evidence="7 17" id="KW-0658">Purine biosynthesis</keyword>
<accession>A0A8C5NMB9</accession>
<dbReference type="SMART" id="SM01240">
    <property type="entry name" value="IMPDH"/>
    <property type="match status" value="1"/>
</dbReference>
<evidence type="ECO:0000256" key="13">
    <source>
        <dbReference type="ARBA" id="ARBA00024330"/>
    </source>
</evidence>
<evidence type="ECO:0000313" key="19">
    <source>
        <dbReference type="Ensembl" id="ENSJHYP00000010123.1"/>
    </source>
</evidence>
<dbReference type="FunFam" id="3.20.20.70:FF:000424">
    <property type="entry name" value="Inosine-5'-monophosphate dehydrogenase 2"/>
    <property type="match status" value="1"/>
</dbReference>
<evidence type="ECO:0000256" key="15">
    <source>
        <dbReference type="ARBA" id="ARBA00048028"/>
    </source>
</evidence>
<evidence type="ECO:0000256" key="2">
    <source>
        <dbReference type="ARBA" id="ARBA00004514"/>
    </source>
</evidence>
<protein>
    <recommendedName>
        <fullName evidence="17">Inosine-5'-monophosphate dehydrogenase</fullName>
        <ecNumber evidence="17">1.1.1.205</ecNumber>
    </recommendedName>
</protein>
<evidence type="ECO:0000256" key="6">
    <source>
        <dbReference type="ARBA" id="ARBA00022749"/>
    </source>
</evidence>
<dbReference type="PANTHER" id="PTHR11911">
    <property type="entry name" value="INOSINE-5-MONOPHOSPHATE DEHYDROGENASE RELATED"/>
    <property type="match status" value="1"/>
</dbReference>
<reference evidence="19" key="2">
    <citation type="submission" date="2025-09" db="UniProtKB">
        <authorList>
            <consortium name="Ensembl"/>
        </authorList>
    </citation>
    <scope>IDENTIFICATION</scope>
</reference>
<evidence type="ECO:0000256" key="7">
    <source>
        <dbReference type="ARBA" id="ARBA00022755"/>
    </source>
</evidence>
<evidence type="ECO:0000256" key="10">
    <source>
        <dbReference type="ARBA" id="ARBA00023027"/>
    </source>
</evidence>
<evidence type="ECO:0000256" key="3">
    <source>
        <dbReference type="ARBA" id="ARBA00022490"/>
    </source>
</evidence>
<dbReference type="Ensembl" id="ENSJHYT00000012254.1">
    <property type="protein sequence ID" value="ENSJHYP00000010123.1"/>
    <property type="gene ID" value="ENSJHYG00000007944.1"/>
</dbReference>
<keyword evidence="12" id="KW-0539">Nucleus</keyword>
<feature type="domain" description="CBS" evidence="18">
    <location>
        <begin position="231"/>
        <end position="290"/>
    </location>
</feature>
<dbReference type="InterPro" id="IPR046342">
    <property type="entry name" value="CBS_dom_sf"/>
</dbReference>
<comment type="pathway">
    <text evidence="13 17">Purine metabolism; XMP biosynthesis via de novo pathway; XMP from IMP: step 1/1.</text>
</comment>
<dbReference type="Pfam" id="PF00571">
    <property type="entry name" value="CBS"/>
    <property type="match status" value="2"/>
</dbReference>
<evidence type="ECO:0000256" key="12">
    <source>
        <dbReference type="ARBA" id="ARBA00023242"/>
    </source>
</evidence>
<evidence type="ECO:0000256" key="5">
    <source>
        <dbReference type="ARBA" id="ARBA00022737"/>
    </source>
</evidence>
<dbReference type="GO" id="GO:0046872">
    <property type="term" value="F:metal ion binding"/>
    <property type="evidence" value="ECO:0007669"/>
    <property type="project" value="UniProtKB-KW"/>
</dbReference>
<dbReference type="CDD" id="cd04601">
    <property type="entry name" value="CBS_pair_IMPDH"/>
    <property type="match status" value="1"/>
</dbReference>